<dbReference type="EMBL" id="BSXW01000575">
    <property type="protein sequence ID" value="GMF25869.1"/>
    <property type="molecule type" value="Genomic_DNA"/>
</dbReference>
<sequence length="241" mass="26952">MALTESTPRNSMPTNSPEILSKEQQELIEKRRREALERRKRAQHPIQPPAVIRSFPSDATRRALQPTVDSELPTQQQQRCSSLGSIRHLVQSCKSTRRVVTPDTLPAKNPKVEKEQVRPEYFWDDLEAAAEIVQWENEHMAEAAMKQPTPEVAGSFQRQSSPKQNAFEQQILAGETEAQLPGSSVIPSISQEIAAAAEIIQWENEHESPGTCVTELLSGSSLCSTEPSTCLPSLSWMEERV</sequence>
<evidence type="ECO:0000313" key="3">
    <source>
        <dbReference type="Proteomes" id="UP001165083"/>
    </source>
</evidence>
<feature type="region of interest" description="Disordered" evidence="1">
    <location>
        <begin position="1"/>
        <end position="58"/>
    </location>
</feature>
<accession>A0A9W6X0S1</accession>
<feature type="compositionally biased region" description="Polar residues" evidence="1">
    <location>
        <begin position="1"/>
        <end position="18"/>
    </location>
</feature>
<evidence type="ECO:0000256" key="1">
    <source>
        <dbReference type="SAM" id="MobiDB-lite"/>
    </source>
</evidence>
<feature type="compositionally biased region" description="Basic and acidic residues" evidence="1">
    <location>
        <begin position="20"/>
        <end position="37"/>
    </location>
</feature>
<dbReference type="OrthoDB" id="115034at2759"/>
<comment type="caution">
    <text evidence="2">The sequence shown here is derived from an EMBL/GenBank/DDBJ whole genome shotgun (WGS) entry which is preliminary data.</text>
</comment>
<name>A0A9W6X0S1_9STRA</name>
<keyword evidence="3" id="KW-1185">Reference proteome</keyword>
<dbReference type="Proteomes" id="UP001165083">
    <property type="component" value="Unassembled WGS sequence"/>
</dbReference>
<dbReference type="AlphaFoldDB" id="A0A9W6X0S1"/>
<gene>
    <name evidence="2" type="ORF">Plil01_001072100</name>
</gene>
<reference evidence="2" key="1">
    <citation type="submission" date="2023-04" db="EMBL/GenBank/DDBJ databases">
        <title>Phytophthora lilii NBRC 32176.</title>
        <authorList>
            <person name="Ichikawa N."/>
            <person name="Sato H."/>
            <person name="Tonouchi N."/>
        </authorList>
    </citation>
    <scope>NUCLEOTIDE SEQUENCE</scope>
    <source>
        <strain evidence="2">NBRC 32176</strain>
    </source>
</reference>
<protein>
    <submittedName>
        <fullName evidence="2">Unnamed protein product</fullName>
    </submittedName>
</protein>
<organism evidence="2 3">
    <name type="scientific">Phytophthora lilii</name>
    <dbReference type="NCBI Taxonomy" id="2077276"/>
    <lineage>
        <taxon>Eukaryota</taxon>
        <taxon>Sar</taxon>
        <taxon>Stramenopiles</taxon>
        <taxon>Oomycota</taxon>
        <taxon>Peronosporomycetes</taxon>
        <taxon>Peronosporales</taxon>
        <taxon>Peronosporaceae</taxon>
        <taxon>Phytophthora</taxon>
    </lineage>
</organism>
<evidence type="ECO:0000313" key="2">
    <source>
        <dbReference type="EMBL" id="GMF25869.1"/>
    </source>
</evidence>
<proteinExistence type="predicted"/>